<name>A0A8T1VW51_9STRA</name>
<dbReference type="EMBL" id="JAGDFM010000119">
    <property type="protein sequence ID" value="KAG7385527.1"/>
    <property type="molecule type" value="Genomic_DNA"/>
</dbReference>
<gene>
    <name evidence="3" type="ORF">PHYPSEUDO_001292</name>
</gene>
<dbReference type="Proteomes" id="UP000694044">
    <property type="component" value="Unassembled WGS sequence"/>
</dbReference>
<comment type="caution">
    <text evidence="3">The sequence shown here is derived from an EMBL/GenBank/DDBJ whole genome shotgun (WGS) entry which is preliminary data.</text>
</comment>
<feature type="transmembrane region" description="Helical" evidence="2">
    <location>
        <begin position="37"/>
        <end position="57"/>
    </location>
</feature>
<proteinExistence type="predicted"/>
<keyword evidence="4" id="KW-1185">Reference proteome</keyword>
<dbReference type="AlphaFoldDB" id="A0A8T1VW51"/>
<accession>A0A8T1VW51</accession>
<evidence type="ECO:0000313" key="4">
    <source>
        <dbReference type="Proteomes" id="UP000694044"/>
    </source>
</evidence>
<feature type="region of interest" description="Disordered" evidence="1">
    <location>
        <begin position="66"/>
        <end position="105"/>
    </location>
</feature>
<keyword evidence="2" id="KW-0812">Transmembrane</keyword>
<protein>
    <submittedName>
        <fullName evidence="3">Uncharacterized protein</fullName>
    </submittedName>
</protein>
<keyword evidence="2" id="KW-1133">Transmembrane helix</keyword>
<reference evidence="3" key="1">
    <citation type="submission" date="2021-02" db="EMBL/GenBank/DDBJ databases">
        <authorList>
            <person name="Palmer J.M."/>
        </authorList>
    </citation>
    <scope>NUCLEOTIDE SEQUENCE</scope>
    <source>
        <strain evidence="3">SCRP734</strain>
    </source>
</reference>
<evidence type="ECO:0000313" key="3">
    <source>
        <dbReference type="EMBL" id="KAG7385527.1"/>
    </source>
</evidence>
<organism evidence="3 4">
    <name type="scientific">Phytophthora pseudosyringae</name>
    <dbReference type="NCBI Taxonomy" id="221518"/>
    <lineage>
        <taxon>Eukaryota</taxon>
        <taxon>Sar</taxon>
        <taxon>Stramenopiles</taxon>
        <taxon>Oomycota</taxon>
        <taxon>Peronosporomycetes</taxon>
        <taxon>Peronosporales</taxon>
        <taxon>Peronosporaceae</taxon>
        <taxon>Phytophthora</taxon>
    </lineage>
</organism>
<evidence type="ECO:0000256" key="2">
    <source>
        <dbReference type="SAM" id="Phobius"/>
    </source>
</evidence>
<feature type="compositionally biased region" description="Polar residues" evidence="1">
    <location>
        <begin position="67"/>
        <end position="78"/>
    </location>
</feature>
<evidence type="ECO:0000256" key="1">
    <source>
        <dbReference type="SAM" id="MobiDB-lite"/>
    </source>
</evidence>
<keyword evidence="2" id="KW-0472">Membrane</keyword>
<sequence length="105" mass="10689">METVLFPTVPRLLMNPHTESEASSAEFVREFRQGGSGAAAAAPAAAIASGCVAALWWHTNHPKMSVRGQSKLQMQPNSPFHGAGTASGGGGAATAAGASRVSSQR</sequence>